<dbReference type="PANTHER" id="PTHR46993:SF6">
    <property type="entry name" value="MYB TRANSCRIPTION FACTOR"/>
    <property type="match status" value="1"/>
</dbReference>
<dbReference type="STRING" id="542762.A0A4S4EVT3"/>
<dbReference type="Gene3D" id="1.25.10.10">
    <property type="entry name" value="Leucine-rich Repeat Variant"/>
    <property type="match status" value="1"/>
</dbReference>
<proteinExistence type="predicted"/>
<dbReference type="Gene3D" id="1.10.246.220">
    <property type="match status" value="1"/>
</dbReference>
<organism evidence="2 3">
    <name type="scientific">Camellia sinensis var. sinensis</name>
    <name type="common">China tea</name>
    <dbReference type="NCBI Taxonomy" id="542762"/>
    <lineage>
        <taxon>Eukaryota</taxon>
        <taxon>Viridiplantae</taxon>
        <taxon>Streptophyta</taxon>
        <taxon>Embryophyta</taxon>
        <taxon>Tracheophyta</taxon>
        <taxon>Spermatophyta</taxon>
        <taxon>Magnoliopsida</taxon>
        <taxon>eudicotyledons</taxon>
        <taxon>Gunneridae</taxon>
        <taxon>Pentapetalae</taxon>
        <taxon>asterids</taxon>
        <taxon>Ericales</taxon>
        <taxon>Theaceae</taxon>
        <taxon>Camellia</taxon>
    </lineage>
</organism>
<gene>
    <name evidence="2" type="ORF">TEA_003166</name>
</gene>
<dbReference type="AlphaFoldDB" id="A0A4S4EVT3"/>
<accession>A0A4S4EVT3</accession>
<dbReference type="InterPro" id="IPR009057">
    <property type="entry name" value="Homeodomain-like_sf"/>
</dbReference>
<dbReference type="PANTHER" id="PTHR46993">
    <property type="entry name" value="MYB TRANSCRIPTION FACTOR"/>
    <property type="match status" value="1"/>
</dbReference>
<dbReference type="CDD" id="cd11660">
    <property type="entry name" value="SANT_TRF"/>
    <property type="match status" value="1"/>
</dbReference>
<feature type="compositionally biased region" description="Basic and acidic residues" evidence="1">
    <location>
        <begin position="97"/>
        <end position="107"/>
    </location>
</feature>
<dbReference type="SUPFAM" id="SSF46689">
    <property type="entry name" value="Homeodomain-like"/>
    <property type="match status" value="1"/>
</dbReference>
<evidence type="ECO:0000256" key="1">
    <source>
        <dbReference type="SAM" id="MobiDB-lite"/>
    </source>
</evidence>
<protein>
    <submittedName>
        <fullName evidence="2">Uncharacterized protein</fullName>
    </submittedName>
</protein>
<name>A0A4S4EVT3_CAMSN</name>
<sequence>MPTEIAGPNLLSTLQGDEHKSGPEATTVKSGPETECNNRSTTGPDFEKGKSNSPACEVVPAAADSFPPQTEPICSTNGTGDDVEMKELCDADSSADEPTKESADKSDPGGIDVVDEDEDESQTTLALVCGNSATNKRTSPKLLSLLSCCLIFAHSDLSLLYSFGHEDASIVAEIDVNAPLCSSIPNELYSSLMLRYSDFLLLGFRHAKYCSDDLPLWGLLILKTIKQFVEPRNSVQFAYRSLMAPYLPQSGAGGGGSPYSEGGALYALGLIQANHGEGIKQFLCDSLCSTNGEVSQHGACFGLGFPEESGDSRSGLHLSTPKRMVVSPLKKHKIKKLARRRKIKRRSTLEEDTLRTGVQEFGRGNWKLILNSDRYRFEERIEVDLKDKWRNVIHY</sequence>
<evidence type="ECO:0000313" key="3">
    <source>
        <dbReference type="Proteomes" id="UP000306102"/>
    </source>
</evidence>
<comment type="caution">
    <text evidence="2">The sequence shown here is derived from an EMBL/GenBank/DDBJ whole genome shotgun (WGS) entry which is preliminary data.</text>
</comment>
<dbReference type="EMBL" id="SDRB02001592">
    <property type="protein sequence ID" value="THG21083.1"/>
    <property type="molecule type" value="Genomic_DNA"/>
</dbReference>
<dbReference type="Proteomes" id="UP000306102">
    <property type="component" value="Unassembled WGS sequence"/>
</dbReference>
<feature type="region of interest" description="Disordered" evidence="1">
    <location>
        <begin position="1"/>
        <end position="119"/>
    </location>
</feature>
<dbReference type="InterPro" id="IPR011989">
    <property type="entry name" value="ARM-like"/>
</dbReference>
<reference evidence="2 3" key="1">
    <citation type="journal article" date="2018" name="Proc. Natl. Acad. Sci. U.S.A.">
        <title>Draft genome sequence of Camellia sinensis var. sinensis provides insights into the evolution of the tea genome and tea quality.</title>
        <authorList>
            <person name="Wei C."/>
            <person name="Yang H."/>
            <person name="Wang S."/>
            <person name="Zhao J."/>
            <person name="Liu C."/>
            <person name="Gao L."/>
            <person name="Xia E."/>
            <person name="Lu Y."/>
            <person name="Tai Y."/>
            <person name="She G."/>
            <person name="Sun J."/>
            <person name="Cao H."/>
            <person name="Tong W."/>
            <person name="Gao Q."/>
            <person name="Li Y."/>
            <person name="Deng W."/>
            <person name="Jiang X."/>
            <person name="Wang W."/>
            <person name="Chen Q."/>
            <person name="Zhang S."/>
            <person name="Li H."/>
            <person name="Wu J."/>
            <person name="Wang P."/>
            <person name="Li P."/>
            <person name="Shi C."/>
            <person name="Zheng F."/>
            <person name="Jian J."/>
            <person name="Huang B."/>
            <person name="Shan D."/>
            <person name="Shi M."/>
            <person name="Fang C."/>
            <person name="Yue Y."/>
            <person name="Li F."/>
            <person name="Li D."/>
            <person name="Wei S."/>
            <person name="Han B."/>
            <person name="Jiang C."/>
            <person name="Yin Y."/>
            <person name="Xia T."/>
            <person name="Zhang Z."/>
            <person name="Bennetzen J.L."/>
            <person name="Zhao S."/>
            <person name="Wan X."/>
        </authorList>
    </citation>
    <scope>NUCLEOTIDE SEQUENCE [LARGE SCALE GENOMIC DNA]</scope>
    <source>
        <strain evidence="3">cv. Shuchazao</strain>
        <tissue evidence="2">Leaf</tissue>
    </source>
</reference>
<evidence type="ECO:0000313" key="2">
    <source>
        <dbReference type="EMBL" id="THG21083.1"/>
    </source>
</evidence>
<keyword evidence="3" id="KW-1185">Reference proteome</keyword>